<dbReference type="Proteomes" id="UP001150924">
    <property type="component" value="Unassembled WGS sequence"/>
</dbReference>
<proteinExistence type="predicted"/>
<evidence type="ECO:0000313" key="1">
    <source>
        <dbReference type="EMBL" id="MCY1007869.1"/>
    </source>
</evidence>
<sequence>MPAWAAPFAGTGHAPISEKVDSLKARNQALERARRAALEAALEQVGPPDAVQRKKILDDAAVWTRAYRVLQQGDDGATATAVVSVEIDTGRLSKVLALPVAPAAKEGPALVAVRGEGCAEGAAEAVAQRWIKAGLLRDGRGGTISAASARTLELRCRELGTVAYPRGVVVEAAVVLRGEGRDGAASATATGFAPDAAAAAASALESASNQVSGAMSVQTAGGLRLRLSTPWPAARVRRLERVIAESVIGAQAVKVAAVGGDGSVTLKIDGPLSAAELRSDSPRCRCPGRRSWRWRWRRPMSYTRGCNRLSKWGWMGRIGALALTLALAGGCKRGELSGAEQSAPLVLEVAPGDFDAEVFVDGNYVGQVKVLQEPETGPLLLAPGIHRIEVRKPGRFPVQVTATVKKDRNGPVVIRAELLEDPS</sequence>
<name>A0A9X3ER59_9BACT</name>
<protein>
    <recommendedName>
        <fullName evidence="3">PEGA domain-containing protein</fullName>
    </recommendedName>
</protein>
<evidence type="ECO:0000313" key="2">
    <source>
        <dbReference type="Proteomes" id="UP001150924"/>
    </source>
</evidence>
<accession>A0A9X3ER59</accession>
<dbReference type="AlphaFoldDB" id="A0A9X3ER59"/>
<comment type="caution">
    <text evidence="1">The sequence shown here is derived from an EMBL/GenBank/DDBJ whole genome shotgun (WGS) entry which is preliminary data.</text>
</comment>
<keyword evidence="2" id="KW-1185">Reference proteome</keyword>
<evidence type="ECO:0008006" key="3">
    <source>
        <dbReference type="Google" id="ProtNLM"/>
    </source>
</evidence>
<gene>
    <name evidence="1" type="ORF">OV079_20380</name>
</gene>
<reference evidence="1" key="1">
    <citation type="submission" date="2022-11" db="EMBL/GenBank/DDBJ databases">
        <title>Minimal conservation of predation-associated metabolite biosynthetic gene clusters underscores biosynthetic potential of Myxococcota including descriptions for ten novel species: Archangium lansinium sp. nov., Myxococcus landrumus sp. nov., Nannocystis bai.</title>
        <authorList>
            <person name="Ahearne A."/>
            <person name="Stevens C."/>
            <person name="Phillips K."/>
        </authorList>
    </citation>
    <scope>NUCLEOTIDE SEQUENCE</scope>
    <source>
        <strain evidence="1">Na p29</strain>
    </source>
</reference>
<dbReference type="EMBL" id="JAPNKE010000002">
    <property type="protein sequence ID" value="MCY1007869.1"/>
    <property type="molecule type" value="Genomic_DNA"/>
</dbReference>
<dbReference type="RefSeq" id="WP_267770507.1">
    <property type="nucleotide sequence ID" value="NZ_JAPNKE010000002.1"/>
</dbReference>
<organism evidence="1 2">
    <name type="scientific">Nannocystis pusilla</name>
    <dbReference type="NCBI Taxonomy" id="889268"/>
    <lineage>
        <taxon>Bacteria</taxon>
        <taxon>Pseudomonadati</taxon>
        <taxon>Myxococcota</taxon>
        <taxon>Polyangia</taxon>
        <taxon>Nannocystales</taxon>
        <taxon>Nannocystaceae</taxon>
        <taxon>Nannocystis</taxon>
    </lineage>
</organism>